<feature type="region of interest" description="Disordered" evidence="2">
    <location>
        <begin position="633"/>
        <end position="657"/>
    </location>
</feature>
<feature type="compositionally biased region" description="Polar residues" evidence="2">
    <location>
        <begin position="317"/>
        <end position="326"/>
    </location>
</feature>
<dbReference type="PROSITE" id="PS00652">
    <property type="entry name" value="TNFR_NGFR_1"/>
    <property type="match status" value="1"/>
</dbReference>
<evidence type="ECO:0000256" key="3">
    <source>
        <dbReference type="SAM" id="Phobius"/>
    </source>
</evidence>
<feature type="compositionally biased region" description="Polar residues" evidence="2">
    <location>
        <begin position="289"/>
        <end position="299"/>
    </location>
</feature>
<dbReference type="SUPFAM" id="SSF57586">
    <property type="entry name" value="TNF receptor-like"/>
    <property type="match status" value="2"/>
</dbReference>
<feature type="compositionally biased region" description="Polar residues" evidence="2">
    <location>
        <begin position="362"/>
        <end position="375"/>
    </location>
</feature>
<dbReference type="PRINTS" id="PR01923">
    <property type="entry name" value="TNFACTORR8"/>
</dbReference>
<feature type="domain" description="TNFR-Cys" evidence="4">
    <location>
        <begin position="379"/>
        <end position="416"/>
    </location>
</feature>
<dbReference type="PANTHER" id="PTHR47497:SF1">
    <property type="entry name" value="TUMOR NECROSIS FACTOR RECEPTOR SUPERFAMILY MEMBER 8"/>
    <property type="match status" value="1"/>
</dbReference>
<dbReference type="Pfam" id="PF00020">
    <property type="entry name" value="TNFR_c6"/>
    <property type="match status" value="2"/>
</dbReference>
<feature type="compositionally biased region" description="Low complexity" evidence="2">
    <location>
        <begin position="304"/>
        <end position="315"/>
    </location>
</feature>
<dbReference type="RefSeq" id="XP_004411226.1">
    <property type="nucleotide sequence ID" value="XM_004411169.1"/>
</dbReference>
<dbReference type="InterPro" id="IPR020416">
    <property type="entry name" value="TNFR_8"/>
</dbReference>
<evidence type="ECO:0000313" key="5">
    <source>
        <dbReference type="Proteomes" id="UP000245340"/>
    </source>
</evidence>
<reference evidence="6" key="1">
    <citation type="submission" date="2025-08" db="UniProtKB">
        <authorList>
            <consortium name="RefSeq"/>
        </authorList>
    </citation>
    <scope>IDENTIFICATION</scope>
</reference>
<accession>A0A9B0H424</accession>
<feature type="compositionally biased region" description="Polar residues" evidence="2">
    <location>
        <begin position="470"/>
        <end position="482"/>
    </location>
</feature>
<feature type="repeat" description="TNFR-Cys" evidence="1">
    <location>
        <begin position="242"/>
        <end position="284"/>
    </location>
</feature>
<gene>
    <name evidence="6" type="primary">TNFRSF8</name>
</gene>
<dbReference type="GO" id="GO:0004888">
    <property type="term" value="F:transmembrane signaling receptor activity"/>
    <property type="evidence" value="ECO:0007669"/>
    <property type="project" value="InterPro"/>
</dbReference>
<feature type="compositionally biased region" description="Basic and acidic residues" evidence="2">
    <location>
        <begin position="645"/>
        <end position="657"/>
    </location>
</feature>
<dbReference type="Gene3D" id="2.10.50.10">
    <property type="entry name" value="Tumor Necrosis Factor Receptor, subunit A, domain 2"/>
    <property type="match status" value="3"/>
</dbReference>
<dbReference type="PROSITE" id="PS50050">
    <property type="entry name" value="TNFR_NGFR_2"/>
    <property type="match status" value="2"/>
</dbReference>
<keyword evidence="6" id="KW-0675">Receptor</keyword>
<protein>
    <submittedName>
        <fullName evidence="6">Tumor necrosis factor receptor superfamily member 8</fullName>
    </submittedName>
</protein>
<feature type="region of interest" description="Disordered" evidence="2">
    <location>
        <begin position="289"/>
        <end position="375"/>
    </location>
</feature>
<dbReference type="CDD" id="cd13409">
    <property type="entry name" value="TNFRSF8"/>
    <property type="match status" value="2"/>
</dbReference>
<feature type="repeat" description="TNFR-Cys" evidence="1">
    <location>
        <begin position="379"/>
        <end position="416"/>
    </location>
</feature>
<comment type="caution">
    <text evidence="1">Lacks conserved residue(s) required for the propagation of feature annotation.</text>
</comment>
<evidence type="ECO:0000256" key="1">
    <source>
        <dbReference type="PROSITE-ProRule" id="PRU00206"/>
    </source>
</evidence>
<keyword evidence="3" id="KW-0812">Transmembrane</keyword>
<feature type="compositionally biased region" description="Low complexity" evidence="2">
    <location>
        <begin position="348"/>
        <end position="357"/>
    </location>
</feature>
<feature type="transmembrane region" description="Helical" evidence="3">
    <location>
        <begin position="533"/>
        <end position="553"/>
    </location>
</feature>
<dbReference type="SMART" id="SM00208">
    <property type="entry name" value="TNFR"/>
    <property type="match status" value="5"/>
</dbReference>
<dbReference type="GO" id="GO:0007165">
    <property type="term" value="P:signal transduction"/>
    <property type="evidence" value="ECO:0007669"/>
    <property type="project" value="InterPro"/>
</dbReference>
<dbReference type="InterPro" id="IPR034002">
    <property type="entry name" value="TNFRSF8_N"/>
</dbReference>
<name>A0A9B0H424_ODORO</name>
<organism evidence="5 6">
    <name type="scientific">Odobenus rosmarus divergens</name>
    <name type="common">Pacific walrus</name>
    <dbReference type="NCBI Taxonomy" id="9708"/>
    <lineage>
        <taxon>Eukaryota</taxon>
        <taxon>Metazoa</taxon>
        <taxon>Chordata</taxon>
        <taxon>Craniata</taxon>
        <taxon>Vertebrata</taxon>
        <taxon>Euteleostomi</taxon>
        <taxon>Mammalia</taxon>
        <taxon>Eutheria</taxon>
        <taxon>Laurasiatheria</taxon>
        <taxon>Carnivora</taxon>
        <taxon>Caniformia</taxon>
        <taxon>Pinnipedia</taxon>
        <taxon>Odobenidae</taxon>
        <taxon>Odobenus</taxon>
    </lineage>
</organism>
<evidence type="ECO:0000256" key="2">
    <source>
        <dbReference type="SAM" id="MobiDB-lite"/>
    </source>
</evidence>
<keyword evidence="1" id="KW-1015">Disulfide bond</keyword>
<proteinExistence type="predicted"/>
<dbReference type="Proteomes" id="UP000245340">
    <property type="component" value="Unplaced"/>
</dbReference>
<dbReference type="InterPro" id="IPR001368">
    <property type="entry name" value="TNFR/NGFR_Cys_rich_reg"/>
</dbReference>
<evidence type="ECO:0000313" key="6">
    <source>
        <dbReference type="RefSeq" id="XP_004411226.1"/>
    </source>
</evidence>
<feature type="disulfide bond" evidence="1">
    <location>
        <begin position="266"/>
        <end position="284"/>
    </location>
</feature>
<feature type="disulfide bond" evidence="1">
    <location>
        <begin position="395"/>
        <end position="408"/>
    </location>
</feature>
<keyword evidence="5" id="KW-1185">Reference proteome</keyword>
<dbReference type="AlphaFoldDB" id="A0A9B0H424"/>
<keyword evidence="3" id="KW-1133">Transmembrane helix</keyword>
<feature type="region of interest" description="Disordered" evidence="2">
    <location>
        <begin position="450"/>
        <end position="499"/>
    </location>
</feature>
<evidence type="ECO:0000259" key="4">
    <source>
        <dbReference type="PROSITE" id="PS50050"/>
    </source>
</evidence>
<feature type="disulfide bond" evidence="1">
    <location>
        <begin position="398"/>
        <end position="416"/>
    </location>
</feature>
<dbReference type="PANTHER" id="PTHR47497">
    <property type="entry name" value="TUMOR NECROSIS FACTOR RECEPTOR SUPERFAMILY MEMBER 8"/>
    <property type="match status" value="1"/>
</dbReference>
<feature type="domain" description="TNFR-Cys" evidence="4">
    <location>
        <begin position="242"/>
        <end position="284"/>
    </location>
</feature>
<feature type="compositionally biased region" description="Low complexity" evidence="2">
    <location>
        <begin position="633"/>
        <end position="643"/>
    </location>
</feature>
<dbReference type="InterPro" id="IPR052862">
    <property type="entry name" value="TNFR_superfamily_member_8"/>
</dbReference>
<sequence length="741" mass="79509">MRGPEDSKTLDFPDLVPHVLFELSILMFWEFTTFWCKVSTGYPKSEIGVQTLSTLFGGFLTMTLGMSPNSCTSRVTGMGQVGSSDLLALPGWGLLRGRGPWELLIPVGPSLSILSEDVVATSIRKSQEHPWVHKVVSLVAPKMFIYPEPQNVALFGDGVRRDTCEEGPNHSYNEIAGRCCYRCPAGLTSQQPCAQGSSDCRKQCDPDYYLDRDGRCKACVSCSGDDLVEKMPCAGNSFRVCECRPGMFCATSALNTCARCMPHSVCPPGMVVRFRGTAEKDTICEPLSPVTSPDCSTSPEACHAPASSRPPQARPLGTSSASSKARTTLPGGGASLTPENDSKMTRAPSSPSSVRKPSPNPGLTSQQPCVQGSSDCGKQCDPDYYLDRDGRCKACVTCSGDLVEKAPCTWNSSRVCECRSGMFCATSATNSCARCIPHSVCPPGMVTKPQGAAERDATDELPPPEACPECSTNPEDSKTPTSAPAPLVSSADPQISQEHGGGISHAWGDTPISTSTPISFSSTAKPILVSGPVLFWTVLLLVVVLGSVSFLLCHRRACRKWIQQKLHLCYPVQTFRLKLEPVDSKPWRNPTQLKSISVVESGMKELGLMSPPAVETSPNGATCLESMRLLEASPPAAGSPSSPRDLPEPRVTSEHTNNRIEKIYIMKADTVIVGTVRTEVPEGRGLAGPAGPEFEEDLEVDHAPHFPEQETEPPLGSCGDVMFSVEEEGKEAPLPMTVSEK</sequence>
<keyword evidence="3" id="KW-0472">Membrane</keyword>